<evidence type="ECO:0008006" key="4">
    <source>
        <dbReference type="Google" id="ProtNLM"/>
    </source>
</evidence>
<feature type="transmembrane region" description="Helical" evidence="1">
    <location>
        <begin position="216"/>
        <end position="239"/>
    </location>
</feature>
<organism evidence="2 3">
    <name type="scientific">Leuconostoc fallax</name>
    <dbReference type="NCBI Taxonomy" id="1251"/>
    <lineage>
        <taxon>Bacteria</taxon>
        <taxon>Bacillati</taxon>
        <taxon>Bacillota</taxon>
        <taxon>Bacilli</taxon>
        <taxon>Lactobacillales</taxon>
        <taxon>Lactobacillaceae</taxon>
        <taxon>Leuconostoc</taxon>
    </lineage>
</organism>
<protein>
    <recommendedName>
        <fullName evidence="4">Bacteriocin-associated integral membrane protein</fullName>
    </recommendedName>
</protein>
<keyword evidence="1" id="KW-0812">Transmembrane</keyword>
<dbReference type="STRING" id="907931.GCA_000165675_01202"/>
<sequence length="660" mass="74629">MKIKFTFLGTVFALLVMIGVIAINNTTMPAPLPVDGAISLMVGNTSNDKTYQTLQEITKKDNINMYKSYVNTSGEVDYYNLSEYPKKHFLHKVSANGIIYTSGKLSDQSLKALKTRGITVSANQSYPWFVGGLIQFNGQFRTVVTVILFALAFTGIFIFDARSMRERMIRFAFGKNVININDVLSPVVLIILIGSAMLLCYAVIFGQGFRTLSTQLFMALVMTDIIIFSSMIILSLVIVKFMIHLEKPLNVIKNKAKGKSIFVIWLLLICIMVIAVGKLNEQVQSNKQQLSAQINHLKPWYALKGWQKTQPFDAAQTSENGQLHSSGNSQRDVDLVKKLGSHHYIYMTQSTANIAPFMVGDAKDGFVNQLKRDGITDPDLNQKLWYLNNTAINRQAIDYPSQTYPYHMNKAATIYIPKRYQNKQQSLINTVYVEQLKYYNFSKDDIEIKVIPESQMVFLYNENAVRFSGSVDDLSKSYGSLRNQILVRLNDRLLLEHNAATFANNILNTKGILSPQAIKMISQEQDHLTSSTVEPYQAVILNIKDLKNQLLIANILQVVMFSAVIISVTAYIITIYKFELLTIVKKKMIGTTIITTYIPYLWPLMLTVGIATLVIATFERQKMLAIITFVIIIILEIMTTTIFNQKIRNNYTTLLKGNDI</sequence>
<evidence type="ECO:0000313" key="3">
    <source>
        <dbReference type="Proteomes" id="UP000295681"/>
    </source>
</evidence>
<dbReference type="RefSeq" id="WP_133264283.1">
    <property type="nucleotide sequence ID" value="NZ_JAGYGP010000002.1"/>
</dbReference>
<proteinExistence type="predicted"/>
<reference evidence="2 3" key="1">
    <citation type="journal article" date="2019" name="Appl. Microbiol. Biotechnol.">
        <title>Uncovering carbohydrate metabolism through a genotype-phenotype association study of 56 lactic acid bacteria genomes.</title>
        <authorList>
            <person name="Buron-Moles G."/>
            <person name="Chailyan A."/>
            <person name="Dolejs I."/>
            <person name="Forster J."/>
            <person name="Miks M.H."/>
        </authorList>
    </citation>
    <scope>NUCLEOTIDE SEQUENCE [LARGE SCALE GENOMIC DNA]</scope>
    <source>
        <strain evidence="2 3">ATCC 700006</strain>
    </source>
</reference>
<dbReference type="EMBL" id="PUFI01000009">
    <property type="protein sequence ID" value="TDG68819.1"/>
    <property type="molecule type" value="Genomic_DNA"/>
</dbReference>
<feature type="transmembrane region" description="Helical" evidence="1">
    <location>
        <begin position="551"/>
        <end position="576"/>
    </location>
</feature>
<feature type="transmembrane region" description="Helical" evidence="1">
    <location>
        <begin position="143"/>
        <end position="162"/>
    </location>
</feature>
<dbReference type="AlphaFoldDB" id="A0A4R5N9J8"/>
<feature type="transmembrane region" description="Helical" evidence="1">
    <location>
        <begin position="183"/>
        <end position="204"/>
    </location>
</feature>
<feature type="transmembrane region" description="Helical" evidence="1">
    <location>
        <begin position="260"/>
        <end position="279"/>
    </location>
</feature>
<keyword evidence="1" id="KW-1133">Transmembrane helix</keyword>
<feature type="transmembrane region" description="Helical" evidence="1">
    <location>
        <begin position="597"/>
        <end position="618"/>
    </location>
</feature>
<accession>A0A4R5N9J8</accession>
<dbReference type="Proteomes" id="UP000295681">
    <property type="component" value="Unassembled WGS sequence"/>
</dbReference>
<name>A0A4R5N9J8_9LACO</name>
<gene>
    <name evidence="2" type="ORF">C5L23_000738</name>
</gene>
<evidence type="ECO:0000313" key="2">
    <source>
        <dbReference type="EMBL" id="TDG68819.1"/>
    </source>
</evidence>
<feature type="transmembrane region" description="Helical" evidence="1">
    <location>
        <begin position="624"/>
        <end position="643"/>
    </location>
</feature>
<keyword evidence="1" id="KW-0472">Membrane</keyword>
<comment type="caution">
    <text evidence="2">The sequence shown here is derived from an EMBL/GenBank/DDBJ whole genome shotgun (WGS) entry which is preliminary data.</text>
</comment>
<evidence type="ECO:0000256" key="1">
    <source>
        <dbReference type="SAM" id="Phobius"/>
    </source>
</evidence>
<keyword evidence="3" id="KW-1185">Reference proteome</keyword>